<keyword evidence="2" id="KW-1185">Reference proteome</keyword>
<sequence length="70" mass="8259">MPRKTEHLETYYRGLSADGDLVKESKFLNTVQRYMRAHPDGVIETRDLVGYYTPWTPDPVLMERTKDKNK</sequence>
<name>A0A7T0NAV9_9CAUD</name>
<accession>A0A7T0NAV9</accession>
<evidence type="ECO:0000313" key="1">
    <source>
        <dbReference type="EMBL" id="QPK40200.1"/>
    </source>
</evidence>
<dbReference type="Proteomes" id="UP000594363">
    <property type="component" value="Segment"/>
</dbReference>
<organism evidence="1 2">
    <name type="scientific">Arthrobacter phage Jinkies</name>
    <dbReference type="NCBI Taxonomy" id="2743903"/>
    <lineage>
        <taxon>Viruses</taxon>
        <taxon>Duplodnaviria</taxon>
        <taxon>Heunggongvirae</taxon>
        <taxon>Uroviricota</taxon>
        <taxon>Caudoviricetes</taxon>
        <taxon>Berryhillviridae</taxon>
        <taxon>Jinkiesvirus</taxon>
        <taxon>Jinkiesvirus jinkies</taxon>
    </lineage>
</organism>
<reference evidence="1 2" key="1">
    <citation type="submission" date="2020-05" db="EMBL/GenBank/DDBJ databases">
        <authorList>
            <person name="Bohanan V.A."/>
            <person name="Brazelton B.R."/>
            <person name="Coffey L.M."/>
            <person name="Donovan A.R."/>
            <person name="Gales A.C."/>
            <person name="Glasscock A.J."/>
            <person name="Grill M."/>
            <person name="Harper M.C."/>
            <person name="Hollowell C.E."/>
            <person name="Liu T.Y."/>
            <person name="Mansour C."/>
            <person name="McDowell A.D."/>
            <person name="Miller T.E."/>
            <person name="Nash A.G."/>
            <person name="Seo J."/>
            <person name="Sherman Z.A."/>
            <person name="Albert R.M."/>
            <person name="Ayala A."/>
            <person name="Monti D.L."/>
            <person name="Garlena R.A."/>
            <person name="Russell D.A."/>
            <person name="Pope W.H."/>
            <person name="Jacobs-Sera D."/>
            <person name="Hatfull G.F."/>
        </authorList>
    </citation>
    <scope>NUCLEOTIDE SEQUENCE [LARGE SCALE GENOMIC DNA]</scope>
</reference>
<gene>
    <name evidence="1" type="primary">69</name>
    <name evidence="1" type="ORF">SEA_JINKIES_69</name>
</gene>
<dbReference type="EMBL" id="MT498043">
    <property type="protein sequence ID" value="QPK40200.1"/>
    <property type="molecule type" value="Genomic_DNA"/>
</dbReference>
<proteinExistence type="predicted"/>
<protein>
    <submittedName>
        <fullName evidence="1">Uncharacterized protein</fullName>
    </submittedName>
</protein>
<evidence type="ECO:0000313" key="2">
    <source>
        <dbReference type="Proteomes" id="UP000594363"/>
    </source>
</evidence>